<dbReference type="Proteomes" id="UP000192455">
    <property type="component" value="Unassembled WGS sequence"/>
</dbReference>
<sequence>MSNVIRLETGARYRRALNRGAALIETVAVARHPWGDLPWLRENAALLAVLGAIRLCPERGMLDLHEPFHATLEQRLGFFPHHYRLLLSICLDLEDLGLPGNKGEVLAHWAAREGLVDRELSDLHRLAAQALLLRRGIDPLPEDGGLEDRVRAFIDRSHAFALPDARAARCLTRIVLHLSARGRRDPGLSPAAGRSLEHAGLLAYLDQDAALLAEVCIALRLGGLDPPPAWEGWLIRETAAFAPGDRASGGWHGDDYRDYLLCNWAMASSGRRAFADDIPPGRAGFRRVRVAAGPLRAMSDLLWRMGDLRSDDWEVMRPRIAAALDERGQAILAEAERSSRDFASFFAGFARVGLRGVRL</sequence>
<keyword evidence="2" id="KW-1185">Reference proteome</keyword>
<evidence type="ECO:0000313" key="1">
    <source>
        <dbReference type="EMBL" id="SIT76227.1"/>
    </source>
</evidence>
<evidence type="ECO:0000313" key="2">
    <source>
        <dbReference type="Proteomes" id="UP000192455"/>
    </source>
</evidence>
<proteinExistence type="predicted"/>
<dbReference type="InterPro" id="IPR054197">
    <property type="entry name" value="DUF6902"/>
</dbReference>
<dbReference type="EMBL" id="FTPS01000001">
    <property type="protein sequence ID" value="SIT76227.1"/>
    <property type="molecule type" value="Genomic_DNA"/>
</dbReference>
<gene>
    <name evidence="1" type="ORF">SAMN05421849_0469</name>
</gene>
<protein>
    <submittedName>
        <fullName evidence="1">Uncharacterized protein</fullName>
    </submittedName>
</protein>
<dbReference type="OrthoDB" id="7810029at2"/>
<dbReference type="RefSeq" id="WP_076646910.1">
    <property type="nucleotide sequence ID" value="NZ_FTPS01000001.1"/>
</dbReference>
<reference evidence="1 2" key="1">
    <citation type="submission" date="2017-01" db="EMBL/GenBank/DDBJ databases">
        <authorList>
            <person name="Mah S.A."/>
            <person name="Swanson W.J."/>
            <person name="Moy G.W."/>
            <person name="Vacquier V.D."/>
        </authorList>
    </citation>
    <scope>NUCLEOTIDE SEQUENCE [LARGE SCALE GENOMIC DNA]</scope>
    <source>
        <strain evidence="1 2">DSM 21219</strain>
    </source>
</reference>
<accession>A0A1R3WDQ2</accession>
<dbReference type="AlphaFoldDB" id="A0A1R3WDQ2"/>
<name>A0A1R3WDQ2_9RHOB</name>
<dbReference type="Pfam" id="PF21843">
    <property type="entry name" value="DUF6902"/>
    <property type="match status" value="1"/>
</dbReference>
<dbReference type="STRING" id="515897.SAMN05421849_0469"/>
<organism evidence="1 2">
    <name type="scientific">Pontibaca methylaminivorans</name>
    <dbReference type="NCBI Taxonomy" id="515897"/>
    <lineage>
        <taxon>Bacteria</taxon>
        <taxon>Pseudomonadati</taxon>
        <taxon>Pseudomonadota</taxon>
        <taxon>Alphaproteobacteria</taxon>
        <taxon>Rhodobacterales</taxon>
        <taxon>Roseobacteraceae</taxon>
        <taxon>Pontibaca</taxon>
    </lineage>
</organism>